<accession>A0A812VF56</accession>
<sequence>MGANCSRFHGGDAVEVRAESSKPAPVCVHVYDLGASERISLLNSVLRPFGSGAFHCGVEVYGLEWSFSDIVNCTAEERMRTGVFSAWPKQSPGHRYVESVSMGFTSKSEVQVLNLVAGMEAIWPVASYNVLRRNCCHFVDELCKKIGVGGIPPRLMSLAGAGVSLVEYSQAAADYACCTSNGKVCSLSCCYDSTVDKSYQELHTPKDCRTSTVRRICVDLVAHRFSCPMAQSLQQPLAGESTETCCCGLDRDFTKWVQWRSPTVTSSSAERLPWQAGCTVLLLVEMTFYFYFVATSAVLVLIGGIFVVKALVEIWGQQTPTWLCPGTVCMLFVIYVLIVPTVSYMFGYCTMASDINFTGHKWVGLVLYLFGSSFSLYYEVHRFRFKAKPENKGKLHTVGPAAWCIHPNYFGDLFTYTGRCWFEQCLKSASKILGSPHTKARLSITKSPAKKFAPCLQVLNLHGQTRPTCARDLGPFALSHLDKVSYVKPATLGGSSDLSSPPDSAGARICGLSKCCRLGACGRNHLRTEPCHIRTPLVPLARAEEPRP</sequence>
<feature type="transmembrane region" description="Helical" evidence="4">
    <location>
        <begin position="288"/>
        <end position="308"/>
    </location>
</feature>
<dbReference type="Gene3D" id="3.90.1720.30">
    <property type="entry name" value="PPPDE domains"/>
    <property type="match status" value="1"/>
</dbReference>
<name>A0A812VF56_9DINO</name>
<evidence type="ECO:0000256" key="4">
    <source>
        <dbReference type="SAM" id="Phobius"/>
    </source>
</evidence>
<dbReference type="Gene3D" id="1.20.120.1630">
    <property type="match status" value="1"/>
</dbReference>
<dbReference type="InterPro" id="IPR008580">
    <property type="entry name" value="PPPDE_dom"/>
</dbReference>
<dbReference type="PANTHER" id="PTHR12378">
    <property type="entry name" value="DESUMOYLATING ISOPEPTIDASE"/>
    <property type="match status" value="1"/>
</dbReference>
<evidence type="ECO:0000313" key="7">
    <source>
        <dbReference type="Proteomes" id="UP000601435"/>
    </source>
</evidence>
<dbReference type="InterPro" id="IPR010721">
    <property type="entry name" value="UstE-like"/>
</dbReference>
<evidence type="ECO:0000259" key="5">
    <source>
        <dbReference type="PROSITE" id="PS51858"/>
    </source>
</evidence>
<dbReference type="OrthoDB" id="413829at2759"/>
<comment type="caution">
    <text evidence="6">The sequence shown here is derived from an EMBL/GenBank/DDBJ whole genome shotgun (WGS) entry which is preliminary data.</text>
</comment>
<dbReference type="Proteomes" id="UP000601435">
    <property type="component" value="Unassembled WGS sequence"/>
</dbReference>
<evidence type="ECO:0000256" key="3">
    <source>
        <dbReference type="ARBA" id="ARBA00022801"/>
    </source>
</evidence>
<dbReference type="SMART" id="SM01179">
    <property type="entry name" value="DUF862"/>
    <property type="match status" value="1"/>
</dbReference>
<dbReference type="GO" id="GO:0101005">
    <property type="term" value="F:deubiquitinase activity"/>
    <property type="evidence" value="ECO:0007669"/>
    <property type="project" value="TreeGrafter"/>
</dbReference>
<feature type="transmembrane region" description="Helical" evidence="4">
    <location>
        <begin position="320"/>
        <end position="342"/>
    </location>
</feature>
<keyword evidence="3" id="KW-0378">Hydrolase</keyword>
<keyword evidence="4" id="KW-1133">Transmembrane helix</keyword>
<keyword evidence="4" id="KW-0812">Transmembrane</keyword>
<evidence type="ECO:0000256" key="2">
    <source>
        <dbReference type="ARBA" id="ARBA00022670"/>
    </source>
</evidence>
<feature type="domain" description="PPPDE" evidence="5">
    <location>
        <begin position="24"/>
        <end position="165"/>
    </location>
</feature>
<gene>
    <name evidence="6" type="ORF">SNEC2469_LOCUS17949</name>
</gene>
<dbReference type="Pfam" id="PF05903">
    <property type="entry name" value="Peptidase_C97"/>
    <property type="match status" value="1"/>
</dbReference>
<keyword evidence="7" id="KW-1185">Reference proteome</keyword>
<dbReference type="GO" id="GO:0006508">
    <property type="term" value="P:proteolysis"/>
    <property type="evidence" value="ECO:0007669"/>
    <property type="project" value="UniProtKB-KW"/>
</dbReference>
<evidence type="ECO:0000256" key="1">
    <source>
        <dbReference type="ARBA" id="ARBA00008140"/>
    </source>
</evidence>
<dbReference type="AlphaFoldDB" id="A0A812VF56"/>
<dbReference type="InterPro" id="IPR042266">
    <property type="entry name" value="PPPDE_sf"/>
</dbReference>
<keyword evidence="2" id="KW-0645">Protease</keyword>
<reference evidence="6" key="1">
    <citation type="submission" date="2021-02" db="EMBL/GenBank/DDBJ databases">
        <authorList>
            <person name="Dougan E. K."/>
            <person name="Rhodes N."/>
            <person name="Thang M."/>
            <person name="Chan C."/>
        </authorList>
    </citation>
    <scope>NUCLEOTIDE SEQUENCE</scope>
</reference>
<dbReference type="PROSITE" id="PS51858">
    <property type="entry name" value="PPPDE"/>
    <property type="match status" value="1"/>
</dbReference>
<feature type="transmembrane region" description="Helical" evidence="4">
    <location>
        <begin position="362"/>
        <end position="380"/>
    </location>
</feature>
<dbReference type="Pfam" id="PF06966">
    <property type="entry name" value="DUF1295"/>
    <property type="match status" value="1"/>
</dbReference>
<evidence type="ECO:0000313" key="6">
    <source>
        <dbReference type="EMBL" id="CAE7635988.1"/>
    </source>
</evidence>
<dbReference type="EMBL" id="CAJNJA010029908">
    <property type="protein sequence ID" value="CAE7635988.1"/>
    <property type="molecule type" value="Genomic_DNA"/>
</dbReference>
<proteinExistence type="inferred from homology"/>
<organism evidence="6 7">
    <name type="scientific">Symbiodinium necroappetens</name>
    <dbReference type="NCBI Taxonomy" id="1628268"/>
    <lineage>
        <taxon>Eukaryota</taxon>
        <taxon>Sar</taxon>
        <taxon>Alveolata</taxon>
        <taxon>Dinophyceae</taxon>
        <taxon>Suessiales</taxon>
        <taxon>Symbiodiniaceae</taxon>
        <taxon>Symbiodinium</taxon>
    </lineage>
</organism>
<dbReference type="GO" id="GO:0016579">
    <property type="term" value="P:protein deubiquitination"/>
    <property type="evidence" value="ECO:0007669"/>
    <property type="project" value="TreeGrafter"/>
</dbReference>
<keyword evidence="4" id="KW-0472">Membrane</keyword>
<dbReference type="PANTHER" id="PTHR12378:SF80">
    <property type="entry name" value="IP06716P-RELATED"/>
    <property type="match status" value="1"/>
</dbReference>
<comment type="similarity">
    <text evidence="1">Belongs to the DeSI family.</text>
</comment>
<protein>
    <recommendedName>
        <fullName evidence="5">PPPDE domain-containing protein</fullName>
    </recommendedName>
</protein>